<dbReference type="RefSeq" id="WP_146973288.1">
    <property type="nucleotide sequence ID" value="NZ_VOSL01000021.1"/>
</dbReference>
<protein>
    <submittedName>
        <fullName evidence="2">Uncharacterized protein</fullName>
    </submittedName>
</protein>
<evidence type="ECO:0000256" key="1">
    <source>
        <dbReference type="ARBA" id="ARBA00022737"/>
    </source>
</evidence>
<name>A0A5C6XDK7_9DELT</name>
<dbReference type="Pfam" id="PF00415">
    <property type="entry name" value="RCC1"/>
    <property type="match status" value="2"/>
</dbReference>
<accession>A0A5C6XDK7</accession>
<dbReference type="PRINTS" id="PR00633">
    <property type="entry name" value="RCCNDNSATION"/>
</dbReference>
<dbReference type="PANTHER" id="PTHR22870:SF408">
    <property type="entry name" value="OS09G0560450 PROTEIN"/>
    <property type="match status" value="1"/>
</dbReference>
<dbReference type="PROSITE" id="PS50012">
    <property type="entry name" value="RCC1_3"/>
    <property type="match status" value="6"/>
</dbReference>
<dbReference type="Pfam" id="PF13540">
    <property type="entry name" value="RCC1_2"/>
    <property type="match status" value="3"/>
</dbReference>
<keyword evidence="1" id="KW-0677">Repeat</keyword>
<proteinExistence type="predicted"/>
<organism evidence="2 3">
    <name type="scientific">Lujinxingia vulgaris</name>
    <dbReference type="NCBI Taxonomy" id="2600176"/>
    <lineage>
        <taxon>Bacteria</taxon>
        <taxon>Deltaproteobacteria</taxon>
        <taxon>Bradymonadales</taxon>
        <taxon>Lujinxingiaceae</taxon>
        <taxon>Lujinxingia</taxon>
    </lineage>
</organism>
<evidence type="ECO:0000313" key="3">
    <source>
        <dbReference type="Proteomes" id="UP000321046"/>
    </source>
</evidence>
<dbReference type="InterPro" id="IPR000408">
    <property type="entry name" value="Reg_chr_condens"/>
</dbReference>
<reference evidence="2 3" key="1">
    <citation type="submission" date="2019-08" db="EMBL/GenBank/DDBJ databases">
        <title>Bradymonadales sp. TMQ2.</title>
        <authorList>
            <person name="Liang Q."/>
        </authorList>
    </citation>
    <scope>NUCLEOTIDE SEQUENCE [LARGE SCALE GENOMIC DNA]</scope>
    <source>
        <strain evidence="2 3">TMQ2</strain>
    </source>
</reference>
<evidence type="ECO:0000313" key="2">
    <source>
        <dbReference type="EMBL" id="TXD41169.1"/>
    </source>
</evidence>
<dbReference type="EMBL" id="VOSL01000021">
    <property type="protein sequence ID" value="TXD41169.1"/>
    <property type="molecule type" value="Genomic_DNA"/>
</dbReference>
<dbReference type="PANTHER" id="PTHR22870">
    <property type="entry name" value="REGULATOR OF CHROMOSOME CONDENSATION"/>
    <property type="match status" value="1"/>
</dbReference>
<dbReference type="SUPFAM" id="SSF50985">
    <property type="entry name" value="RCC1/BLIP-II"/>
    <property type="match status" value="1"/>
</dbReference>
<dbReference type="Gene3D" id="2.130.10.30">
    <property type="entry name" value="Regulator of chromosome condensation 1/beta-lactamase-inhibitor protein II"/>
    <property type="match status" value="2"/>
</dbReference>
<dbReference type="Proteomes" id="UP000321046">
    <property type="component" value="Unassembled WGS sequence"/>
</dbReference>
<comment type="caution">
    <text evidence="2">The sequence shown here is derived from an EMBL/GenBank/DDBJ whole genome shotgun (WGS) entry which is preliminary data.</text>
</comment>
<dbReference type="InterPro" id="IPR051210">
    <property type="entry name" value="Ub_ligase/GEF_domain"/>
</dbReference>
<dbReference type="AlphaFoldDB" id="A0A5C6XDK7"/>
<dbReference type="InterPro" id="IPR009091">
    <property type="entry name" value="RCC1/BLIP-II"/>
</dbReference>
<gene>
    <name evidence="2" type="ORF">FRC96_04720</name>
</gene>
<sequence length="482" mass="50424">MLTLAELDQEGSWTLSVEAEFEEQIESASLTFEVLHAFEAGLEGYEAGDTIAFSYPPELESFCSRDGACEVTHRCEDETGADLSCEALALPDDAAEVTIILSACATDTNVEHCLEEQRYTFVYEAPTWVEVSAGANHSCGILDDGSLWCWGSNSSGELGVGDSDQRDVPTRVGDALWQTVAAGGQHTCGVQVDGSLWCWGRNNETQVESAAGSATNYETPHQVGTDTNWLIVATGIEHTCAVTTTNSLQCWGENSDQQLGPGPTSEGRVQVTLDGGIDAFVAVDAGAAHTCAVTQENANGWCWGNAANGRLDGDSAGDNTPRMVGSAVSNSTFETLSMTAGGAHSCAIVDRGTEDFPYCWGSTIYGQLGHSSASDVSFVSNLPNVQHISAGTDHTCAIADGAAYCWGQNVWDQLGHSESTTTAPTAVSGSATGWTSVAAGATHSCGIADSTLYCWGSNLVGQLGRSGSGDATPTPVDWAFAR</sequence>
<dbReference type="OrthoDB" id="5484715at2"/>